<evidence type="ECO:0000259" key="5">
    <source>
        <dbReference type="Pfam" id="PF05057"/>
    </source>
</evidence>
<dbReference type="Gene3D" id="1.10.8.430">
    <property type="entry name" value="Helical domain of apoptotic protease-activating factors"/>
    <property type="match status" value="1"/>
</dbReference>
<keyword evidence="1" id="KW-0677">Repeat</keyword>
<evidence type="ECO:0000259" key="4">
    <source>
        <dbReference type="Pfam" id="PF00931"/>
    </source>
</evidence>
<evidence type="ECO:0000313" key="7">
    <source>
        <dbReference type="EMBL" id="KAL3694796.1"/>
    </source>
</evidence>
<dbReference type="InterPro" id="IPR027417">
    <property type="entry name" value="P-loop_NTPase"/>
</dbReference>
<dbReference type="InterPro" id="IPR036388">
    <property type="entry name" value="WH-like_DNA-bd_sf"/>
</dbReference>
<protein>
    <recommendedName>
        <fullName evidence="9">NB-ARC domain-containing protein</fullName>
    </recommendedName>
</protein>
<feature type="region of interest" description="Disordered" evidence="3">
    <location>
        <begin position="1"/>
        <end position="26"/>
    </location>
</feature>
<dbReference type="InterPro" id="IPR029058">
    <property type="entry name" value="AB_hydrolase_fold"/>
</dbReference>
<feature type="domain" description="NB-ARC" evidence="4">
    <location>
        <begin position="336"/>
        <end position="485"/>
    </location>
</feature>
<dbReference type="SUPFAM" id="SSF46785">
    <property type="entry name" value="Winged helix' DNA-binding domain"/>
    <property type="match status" value="1"/>
</dbReference>
<dbReference type="Pfam" id="PF23598">
    <property type="entry name" value="LRR_14"/>
    <property type="match status" value="1"/>
</dbReference>
<evidence type="ECO:0000256" key="3">
    <source>
        <dbReference type="SAM" id="MobiDB-lite"/>
    </source>
</evidence>
<feature type="domain" description="Disease resistance R13L4/SHOC-2-like LRR" evidence="6">
    <location>
        <begin position="837"/>
        <end position="947"/>
    </location>
</feature>
<organism evidence="7 8">
    <name type="scientific">Riccia sorocarpa</name>
    <dbReference type="NCBI Taxonomy" id="122646"/>
    <lineage>
        <taxon>Eukaryota</taxon>
        <taxon>Viridiplantae</taxon>
        <taxon>Streptophyta</taxon>
        <taxon>Embryophyta</taxon>
        <taxon>Marchantiophyta</taxon>
        <taxon>Marchantiopsida</taxon>
        <taxon>Marchantiidae</taxon>
        <taxon>Marchantiales</taxon>
        <taxon>Ricciaceae</taxon>
        <taxon>Riccia</taxon>
    </lineage>
</organism>
<dbReference type="Gene3D" id="3.40.50.300">
    <property type="entry name" value="P-loop containing nucleotide triphosphate hydrolases"/>
    <property type="match status" value="1"/>
</dbReference>
<dbReference type="InterPro" id="IPR042197">
    <property type="entry name" value="Apaf_helical"/>
</dbReference>
<reference evidence="7 8" key="1">
    <citation type="submission" date="2024-09" db="EMBL/GenBank/DDBJ databases">
        <title>Chromosome-scale assembly of Riccia sorocarpa.</title>
        <authorList>
            <person name="Paukszto L."/>
        </authorList>
    </citation>
    <scope>NUCLEOTIDE SEQUENCE [LARGE SCALE GENOMIC DNA]</scope>
    <source>
        <strain evidence="7">LP-2024</strain>
        <tissue evidence="7">Aerial parts of the thallus</tissue>
    </source>
</reference>
<dbReference type="InterPro" id="IPR036390">
    <property type="entry name" value="WH_DNA-bd_sf"/>
</dbReference>
<accession>A0ABD3HXJ9</accession>
<dbReference type="PANTHER" id="PTHR36766">
    <property type="entry name" value="PLANT BROAD-SPECTRUM MILDEW RESISTANCE PROTEIN RPW8"/>
    <property type="match status" value="1"/>
</dbReference>
<evidence type="ECO:0000259" key="6">
    <source>
        <dbReference type="Pfam" id="PF23598"/>
    </source>
</evidence>
<dbReference type="GO" id="GO:0006952">
    <property type="term" value="P:defense response"/>
    <property type="evidence" value="ECO:0007669"/>
    <property type="project" value="UniProtKB-KW"/>
</dbReference>
<dbReference type="InterPro" id="IPR002182">
    <property type="entry name" value="NB-ARC"/>
</dbReference>
<dbReference type="Proteomes" id="UP001633002">
    <property type="component" value="Unassembled WGS sequence"/>
</dbReference>
<sequence>MGNCMSQISKWPLREQPRKPVDETPFHNEEHGFVKISDSLIRLYSPDPPNEVEVDIIFFHGLQLKHDSEVHLSTWRRAGGAQELWPQVWLPQDYPNARITVACYDASINITDSDGRMDLYLIREKLLQEILTGCKEQGRHCPVILVGHSFGGLVIKELCVQAHLKKNRSGCESEAFLERIRGIFFYSTPHSGMKGEIFREVVAISKSANEPLLSFVEALGTDAARLHGEFCFIRDQYNWKIFGLGETIAMNGASDVLVDEGSSRFGDVFSVVDRCDHFSVCRPRDKECSSYQYLVQLINTVCDTGKKHKKISLKMETVGIDSLVTDIVVSLQHNVYVGLYGMGGVGKTTVAKRVFEEIADEFVYTCFIEDFKLMSGTRQEVKEKVWKEMQHHGRPVSTEKGGWYEVSGKILLIVLDDIATEEHIGFLRWVVQVNGGCERWARCIVTSRNAELLGRLAPFVPTGLWEVPLLLEEDAMQLFRRFAFRVGEEPEEWIKEITEEIVKGCSGLPLTLEVLGTYLRRIRTESTWRELPIALSKAEALPFLEERVWAKLRISYDALGEEEKNVFLDLACFFMYPESRIFTHEIVNSLFSSRCASVSNILQSLTDKSLLRMKDISYVEGCWFQFQIHEQLQSMAGKIAKEEGKIYFINELYSSGKELQNTLSNWSLFQKIVSLRITSKGSFHSSSSSGDLCIISMIQRALPEMSSLLYLDVDLISAPCDQKCLPRDGLSLPPNVAFVRLKGSTWQFNLNRGSQRRGNVTLLHLTIVDPLPLDFLGAVTSASVGDLKHLYLCCGGALQNGSRLPVAFENLWDLRELVIHIRSEKPVTARQKPLTVSKTIGKLSRLRYLVLWGIGGNKLPKTVGDLKDLRFLMVKDCSSLCQLPENLGGLGKLELLVMQHLPRLQQLPVSIGDLRSLKELHMEHVPILGLPKEFGNLSKLRRLQLEHNNCLLELPETLGNLSQLRSLTLRSSSLQGLPTTFGNLSQLQHFCLLCPGLEGLPETFGRLSSLRHLTMLPFPHQVLED</sequence>
<keyword evidence="8" id="KW-1185">Reference proteome</keyword>
<dbReference type="Pfam" id="PF00931">
    <property type="entry name" value="NB-ARC"/>
    <property type="match status" value="1"/>
</dbReference>
<name>A0ABD3HXJ9_9MARC</name>
<dbReference type="Gene3D" id="3.40.50.1820">
    <property type="entry name" value="alpha/beta hydrolase"/>
    <property type="match status" value="1"/>
</dbReference>
<dbReference type="SUPFAM" id="SSF52540">
    <property type="entry name" value="P-loop containing nucleoside triphosphate hydrolases"/>
    <property type="match status" value="1"/>
</dbReference>
<keyword evidence="2" id="KW-0611">Plant defense</keyword>
<dbReference type="Pfam" id="PF05057">
    <property type="entry name" value="DUF676"/>
    <property type="match status" value="1"/>
</dbReference>
<proteinExistence type="predicted"/>
<dbReference type="InterPro" id="IPR055414">
    <property type="entry name" value="LRR_R13L4/SHOC2-like"/>
</dbReference>
<dbReference type="PANTHER" id="PTHR36766:SF30">
    <property type="entry name" value="TIR-NBS TYPE DISEASE RESISTANCE PROTEIN-RELATED"/>
    <property type="match status" value="1"/>
</dbReference>
<evidence type="ECO:0000256" key="1">
    <source>
        <dbReference type="ARBA" id="ARBA00022737"/>
    </source>
</evidence>
<feature type="domain" description="DUF676" evidence="5">
    <location>
        <begin position="93"/>
        <end position="196"/>
    </location>
</feature>
<comment type="caution">
    <text evidence="7">The sequence shown here is derived from an EMBL/GenBank/DDBJ whole genome shotgun (WGS) entry which is preliminary data.</text>
</comment>
<feature type="compositionally biased region" description="Basic and acidic residues" evidence="3">
    <location>
        <begin position="12"/>
        <end position="26"/>
    </location>
</feature>
<gene>
    <name evidence="7" type="ORF">R1sor_008447</name>
</gene>
<evidence type="ECO:0000256" key="2">
    <source>
        <dbReference type="ARBA" id="ARBA00022821"/>
    </source>
</evidence>
<evidence type="ECO:0000313" key="8">
    <source>
        <dbReference type="Proteomes" id="UP001633002"/>
    </source>
</evidence>
<dbReference type="EMBL" id="JBJQOH010000003">
    <property type="protein sequence ID" value="KAL3694796.1"/>
    <property type="molecule type" value="Genomic_DNA"/>
</dbReference>
<dbReference type="InterPro" id="IPR007751">
    <property type="entry name" value="DUF676_lipase-like"/>
</dbReference>
<dbReference type="PRINTS" id="PR00364">
    <property type="entry name" value="DISEASERSIST"/>
</dbReference>
<dbReference type="SUPFAM" id="SSF53474">
    <property type="entry name" value="alpha/beta-Hydrolases"/>
    <property type="match status" value="1"/>
</dbReference>
<dbReference type="SUPFAM" id="SSF52058">
    <property type="entry name" value="L domain-like"/>
    <property type="match status" value="1"/>
</dbReference>
<dbReference type="Gene3D" id="1.10.10.10">
    <property type="entry name" value="Winged helix-like DNA-binding domain superfamily/Winged helix DNA-binding domain"/>
    <property type="match status" value="1"/>
</dbReference>
<dbReference type="AlphaFoldDB" id="A0ABD3HXJ9"/>
<dbReference type="Gene3D" id="3.80.10.10">
    <property type="entry name" value="Ribonuclease Inhibitor"/>
    <property type="match status" value="1"/>
</dbReference>
<evidence type="ECO:0008006" key="9">
    <source>
        <dbReference type="Google" id="ProtNLM"/>
    </source>
</evidence>
<dbReference type="InterPro" id="IPR032675">
    <property type="entry name" value="LRR_dom_sf"/>
</dbReference>